<gene>
    <name evidence="2" type="ORF">EK403_06290</name>
</gene>
<feature type="chain" id="PRO_5020417643" description="DUF3551 domain-containing protein" evidence="1">
    <location>
        <begin position="25"/>
        <end position="113"/>
    </location>
</feature>
<keyword evidence="3" id="KW-1185">Reference proteome</keyword>
<sequence>MSRVVGRLAFAFLLALAGLAPAGAADMSGRAPAAAVDERSDVGAVCRGPRVEVARYKEQICQRGVSGYASCRWVDREHEVHVPAACEPRYTVETARPADRGAFPPFPRVVPRG</sequence>
<name>A0A4Q0ML32_9HYPH</name>
<dbReference type="RefSeq" id="WP_128776646.1">
    <property type="nucleotide sequence ID" value="NZ_RYFI01000004.1"/>
</dbReference>
<evidence type="ECO:0000313" key="3">
    <source>
        <dbReference type="Proteomes" id="UP000289708"/>
    </source>
</evidence>
<evidence type="ECO:0000313" key="2">
    <source>
        <dbReference type="EMBL" id="RXF74421.1"/>
    </source>
</evidence>
<dbReference type="OrthoDB" id="8455858at2"/>
<reference evidence="2 3" key="1">
    <citation type="submission" date="2018-12" db="EMBL/GenBank/DDBJ databases">
        <title>bacterium Hansschlegelia zhihuaiae S113.</title>
        <authorList>
            <person name="He J."/>
        </authorList>
    </citation>
    <scope>NUCLEOTIDE SEQUENCE [LARGE SCALE GENOMIC DNA]</scope>
    <source>
        <strain evidence="2 3">S 113</strain>
    </source>
</reference>
<protein>
    <recommendedName>
        <fullName evidence="4">DUF3551 domain-containing protein</fullName>
    </recommendedName>
</protein>
<accession>A0A4Q0ML32</accession>
<dbReference type="EMBL" id="RYFI01000004">
    <property type="protein sequence ID" value="RXF74421.1"/>
    <property type="molecule type" value="Genomic_DNA"/>
</dbReference>
<evidence type="ECO:0000256" key="1">
    <source>
        <dbReference type="SAM" id="SignalP"/>
    </source>
</evidence>
<dbReference type="Proteomes" id="UP000289708">
    <property type="component" value="Unassembled WGS sequence"/>
</dbReference>
<feature type="signal peptide" evidence="1">
    <location>
        <begin position="1"/>
        <end position="24"/>
    </location>
</feature>
<evidence type="ECO:0008006" key="4">
    <source>
        <dbReference type="Google" id="ProtNLM"/>
    </source>
</evidence>
<comment type="caution">
    <text evidence="2">The sequence shown here is derived from an EMBL/GenBank/DDBJ whole genome shotgun (WGS) entry which is preliminary data.</text>
</comment>
<dbReference type="AlphaFoldDB" id="A0A4Q0ML32"/>
<keyword evidence="1" id="KW-0732">Signal</keyword>
<organism evidence="2 3">
    <name type="scientific">Hansschlegelia zhihuaiae</name>
    <dbReference type="NCBI Taxonomy" id="405005"/>
    <lineage>
        <taxon>Bacteria</taxon>
        <taxon>Pseudomonadati</taxon>
        <taxon>Pseudomonadota</taxon>
        <taxon>Alphaproteobacteria</taxon>
        <taxon>Hyphomicrobiales</taxon>
        <taxon>Methylopilaceae</taxon>
        <taxon>Hansschlegelia</taxon>
    </lineage>
</organism>
<proteinExistence type="predicted"/>